<evidence type="ECO:0000313" key="2">
    <source>
        <dbReference type="Proteomes" id="UP000199026"/>
    </source>
</evidence>
<keyword evidence="2" id="KW-1185">Reference proteome</keyword>
<dbReference type="AlphaFoldDB" id="A0A1H3K2J7"/>
<name>A0A1H3K2J7_9RHOB</name>
<dbReference type="Proteomes" id="UP000199026">
    <property type="component" value="Unassembled WGS sequence"/>
</dbReference>
<gene>
    <name evidence="1" type="ORF">SAMN05444486_102308</name>
</gene>
<sequence length="111" mass="12163">MRPIFLSLSLCLFATALEAGPDRFSILLGSKHIGGTGFNEVNPGFFVTWERERSSLSVGAFMNSYERVSIAATSYRPLKLWSEGDIGIFGGLALYPENGAIFQLILAKMLL</sequence>
<evidence type="ECO:0000313" key="1">
    <source>
        <dbReference type="EMBL" id="SDY46417.1"/>
    </source>
</evidence>
<accession>A0A1H3K2J7</accession>
<dbReference type="EMBL" id="FNPR01000002">
    <property type="protein sequence ID" value="SDY46417.1"/>
    <property type="molecule type" value="Genomic_DNA"/>
</dbReference>
<dbReference type="RefSeq" id="WP_143037422.1">
    <property type="nucleotide sequence ID" value="NZ_FNPR01000002.1"/>
</dbReference>
<organism evidence="1 2">
    <name type="scientific">Lentibacter algarum</name>
    <dbReference type="NCBI Taxonomy" id="576131"/>
    <lineage>
        <taxon>Bacteria</taxon>
        <taxon>Pseudomonadati</taxon>
        <taxon>Pseudomonadota</taxon>
        <taxon>Alphaproteobacteria</taxon>
        <taxon>Rhodobacterales</taxon>
        <taxon>Roseobacteraceae</taxon>
        <taxon>Lentibacter</taxon>
    </lineage>
</organism>
<dbReference type="GeneID" id="78124380"/>
<reference evidence="1" key="1">
    <citation type="submission" date="2016-10" db="EMBL/GenBank/DDBJ databases">
        <authorList>
            <person name="de Groot N.N."/>
        </authorList>
    </citation>
    <scope>NUCLEOTIDE SEQUENCE [LARGE SCALE GENOMIC DNA]</scope>
    <source>
        <strain evidence="1">DSM 24677</strain>
    </source>
</reference>
<dbReference type="OrthoDB" id="7707691at2"/>
<protein>
    <submittedName>
        <fullName evidence="1">Uncharacterized protein</fullName>
    </submittedName>
</protein>
<proteinExistence type="predicted"/>